<dbReference type="AlphaFoldDB" id="A0A645H3F0"/>
<sequence>MDMYTTSLNVIGDAATALVVSKSEGTLDIEKYNS</sequence>
<accession>A0A645H3F0</accession>
<proteinExistence type="predicted"/>
<organism evidence="1">
    <name type="scientific">bioreactor metagenome</name>
    <dbReference type="NCBI Taxonomy" id="1076179"/>
    <lineage>
        <taxon>unclassified sequences</taxon>
        <taxon>metagenomes</taxon>
        <taxon>ecological metagenomes</taxon>
    </lineage>
</organism>
<protein>
    <recommendedName>
        <fullName evidence="2">Proton/sodium-glutamate symport protein</fullName>
    </recommendedName>
</protein>
<dbReference type="EMBL" id="VSSQ01086071">
    <property type="protein sequence ID" value="MPN33527.1"/>
    <property type="molecule type" value="Genomic_DNA"/>
</dbReference>
<evidence type="ECO:0000313" key="1">
    <source>
        <dbReference type="EMBL" id="MPN33527.1"/>
    </source>
</evidence>
<reference evidence="1" key="1">
    <citation type="submission" date="2019-08" db="EMBL/GenBank/DDBJ databases">
        <authorList>
            <person name="Kucharzyk K."/>
            <person name="Murdoch R.W."/>
            <person name="Higgins S."/>
            <person name="Loffler F."/>
        </authorList>
    </citation>
    <scope>NUCLEOTIDE SEQUENCE</scope>
</reference>
<comment type="caution">
    <text evidence="1">The sequence shown here is derived from an EMBL/GenBank/DDBJ whole genome shotgun (WGS) entry which is preliminary data.</text>
</comment>
<gene>
    <name evidence="1" type="ORF">SDC9_181015</name>
</gene>
<name>A0A645H3F0_9ZZZZ</name>
<evidence type="ECO:0008006" key="2">
    <source>
        <dbReference type="Google" id="ProtNLM"/>
    </source>
</evidence>